<feature type="domain" description="UvrD-like helicase ATP-binding" evidence="16">
    <location>
        <begin position="4"/>
        <end position="471"/>
    </location>
</feature>
<keyword evidence="1 13" id="KW-0540">Nuclease</keyword>
<comment type="subunit">
    <text evidence="13">Heterodimer of AddA and AddB/RexB.</text>
</comment>
<evidence type="ECO:0000256" key="11">
    <source>
        <dbReference type="ARBA" id="ARBA00034617"/>
    </source>
</evidence>
<dbReference type="SUPFAM" id="SSF52540">
    <property type="entry name" value="P-loop containing nucleoside triphosphate hydrolases"/>
    <property type="match status" value="1"/>
</dbReference>
<evidence type="ECO:0000256" key="8">
    <source>
        <dbReference type="ARBA" id="ARBA00023125"/>
    </source>
</evidence>
<dbReference type="InterPro" id="IPR000212">
    <property type="entry name" value="DNA_helicase_UvrD/REP"/>
</dbReference>
<dbReference type="Gene3D" id="3.90.320.10">
    <property type="match status" value="1"/>
</dbReference>
<feature type="binding site" evidence="14">
    <location>
        <begin position="25"/>
        <end position="32"/>
    </location>
    <ligand>
        <name>ATP</name>
        <dbReference type="ChEBI" id="CHEBI:30616"/>
    </ligand>
</feature>
<evidence type="ECO:0000256" key="5">
    <source>
        <dbReference type="ARBA" id="ARBA00022806"/>
    </source>
</evidence>
<evidence type="ECO:0000256" key="15">
    <source>
        <dbReference type="SAM" id="Coils"/>
    </source>
</evidence>
<dbReference type="GO" id="GO:0004386">
    <property type="term" value="F:helicase activity"/>
    <property type="evidence" value="ECO:0007669"/>
    <property type="project" value="UniProtKB-KW"/>
</dbReference>
<dbReference type="EC" id="5.6.2.4" evidence="13"/>
<keyword evidence="5 13" id="KW-0347">Helicase</keyword>
<dbReference type="PROSITE" id="PS51217">
    <property type="entry name" value="UVRD_HELICASE_CTER"/>
    <property type="match status" value="1"/>
</dbReference>
<organism evidence="18 19">
    <name type="scientific">Bombilactobacillus thymidiniphilus</name>
    <dbReference type="NCBI Taxonomy" id="2923363"/>
    <lineage>
        <taxon>Bacteria</taxon>
        <taxon>Bacillati</taxon>
        <taxon>Bacillota</taxon>
        <taxon>Bacilli</taxon>
        <taxon>Lactobacillales</taxon>
        <taxon>Lactobacillaceae</taxon>
        <taxon>Bombilactobacillus</taxon>
    </lineage>
</organism>
<evidence type="ECO:0000256" key="9">
    <source>
        <dbReference type="ARBA" id="ARBA00023204"/>
    </source>
</evidence>
<comment type="catalytic activity">
    <reaction evidence="11 13">
        <text>Couples ATP hydrolysis with the unwinding of duplex DNA by translocating in the 3'-5' direction.</text>
        <dbReference type="EC" id="5.6.2.4"/>
    </reaction>
</comment>
<comment type="cofactor">
    <cofactor evidence="13">
        <name>Mg(2+)</name>
        <dbReference type="ChEBI" id="CHEBI:18420"/>
    </cofactor>
</comment>
<feature type="coiled-coil region" evidence="15">
    <location>
        <begin position="220"/>
        <end position="267"/>
    </location>
</feature>
<keyword evidence="4 13" id="KW-0378">Hydrolase</keyword>
<dbReference type="NCBIfam" id="TIGR02785">
    <property type="entry name" value="addA_Gpos"/>
    <property type="match status" value="1"/>
</dbReference>
<dbReference type="PROSITE" id="PS51198">
    <property type="entry name" value="UVRD_HELICASE_ATP_BIND"/>
    <property type="match status" value="1"/>
</dbReference>
<evidence type="ECO:0000256" key="6">
    <source>
        <dbReference type="ARBA" id="ARBA00022839"/>
    </source>
</evidence>
<keyword evidence="2 13" id="KW-0547">Nucleotide-binding</keyword>
<gene>
    <name evidence="13 18" type="primary">addA</name>
    <name evidence="18" type="ORF">MOO47_07280</name>
</gene>
<reference evidence="18 19" key="1">
    <citation type="journal article" date="2022" name="Int. J. Syst. Evol. Microbiol.">
        <title>Apilactobacillus apisilvae sp. nov., Nicolia spurrieriana gen. nov. sp. nov., Bombilactobacillus folatiphilus sp. nov. and Bombilactobacillus thymidiniphilus sp. nov., four new lactic acid bacterial isolates from stingless bees Tetragonula carbonaria and Austroplebeia australis.</title>
        <authorList>
            <person name="Oliphant S.A."/>
            <person name="Watson-Haigh N.S."/>
            <person name="Sumby K.M."/>
            <person name="Gardner J."/>
            <person name="Groom S."/>
            <person name="Jiranek V."/>
        </authorList>
    </citation>
    <scope>NUCLEOTIDE SEQUENCE [LARGE SCALE GENOMIC DNA]</scope>
    <source>
        <strain evidence="18 19">SG4_A1</strain>
    </source>
</reference>
<evidence type="ECO:0000313" key="19">
    <source>
        <dbReference type="Proteomes" id="UP000831947"/>
    </source>
</evidence>
<keyword evidence="10 13" id="KW-0413">Isomerase</keyword>
<comment type="catalytic activity">
    <reaction evidence="12 13">
        <text>ATP + H2O = ADP + phosphate + H(+)</text>
        <dbReference type="Rhea" id="RHEA:13065"/>
        <dbReference type="ChEBI" id="CHEBI:15377"/>
        <dbReference type="ChEBI" id="CHEBI:15378"/>
        <dbReference type="ChEBI" id="CHEBI:30616"/>
        <dbReference type="ChEBI" id="CHEBI:43474"/>
        <dbReference type="ChEBI" id="CHEBI:456216"/>
        <dbReference type="EC" id="5.6.2.4"/>
    </reaction>
</comment>
<evidence type="ECO:0000256" key="12">
    <source>
        <dbReference type="ARBA" id="ARBA00048988"/>
    </source>
</evidence>
<dbReference type="RefSeq" id="WP_249512787.1">
    <property type="nucleotide sequence ID" value="NZ_CP093365.1"/>
</dbReference>
<evidence type="ECO:0000256" key="13">
    <source>
        <dbReference type="HAMAP-Rule" id="MF_01451"/>
    </source>
</evidence>
<keyword evidence="6 13" id="KW-0269">Exonuclease</keyword>
<dbReference type="InterPro" id="IPR014152">
    <property type="entry name" value="AddA"/>
</dbReference>
<dbReference type="PANTHER" id="PTHR11070:SF48">
    <property type="entry name" value="ATP-DEPENDENT HELICASE_NUCLEASE SUBUNIT A"/>
    <property type="match status" value="1"/>
</dbReference>
<dbReference type="Pfam" id="PF13361">
    <property type="entry name" value="UvrD_C"/>
    <property type="match status" value="1"/>
</dbReference>
<evidence type="ECO:0000259" key="17">
    <source>
        <dbReference type="PROSITE" id="PS51217"/>
    </source>
</evidence>
<dbReference type="InterPro" id="IPR011335">
    <property type="entry name" value="Restrct_endonuc-II-like"/>
</dbReference>
<dbReference type="Pfam" id="PF12705">
    <property type="entry name" value="PDDEXK_1"/>
    <property type="match status" value="1"/>
</dbReference>
<keyword evidence="7 13" id="KW-0067">ATP-binding</keyword>
<dbReference type="InterPro" id="IPR014016">
    <property type="entry name" value="UvrD-like_ATP-bd"/>
</dbReference>
<keyword evidence="9 13" id="KW-0234">DNA repair</keyword>
<evidence type="ECO:0000256" key="2">
    <source>
        <dbReference type="ARBA" id="ARBA00022741"/>
    </source>
</evidence>
<comment type="function">
    <text evidence="13">The heterodimer acts as both an ATP-dependent DNA helicase and an ATP-dependent, dual-direction single-stranded exonuclease. Recognizes the chi site generating a DNA molecule suitable for the initiation of homologous recombination. The AddA nuclease domain is required for chi fragment generation; this subunit has the helicase and 3' -&gt; 5' nuclease activities.</text>
</comment>
<dbReference type="EC" id="3.1.-.-" evidence="13"/>
<dbReference type="EMBL" id="CP093365">
    <property type="protein sequence ID" value="UQS83561.1"/>
    <property type="molecule type" value="Genomic_DNA"/>
</dbReference>
<accession>A0ABY4PCY9</accession>
<dbReference type="Pfam" id="PF00580">
    <property type="entry name" value="UvrD-helicase"/>
    <property type="match status" value="1"/>
</dbReference>
<dbReference type="Gene3D" id="1.10.486.10">
    <property type="entry name" value="PCRA, domain 4"/>
    <property type="match status" value="1"/>
</dbReference>
<keyword evidence="3 13" id="KW-0227">DNA damage</keyword>
<comment type="similarity">
    <text evidence="13">Belongs to the helicase family. AddA subfamily.</text>
</comment>
<sequence>MSKFKPTLSQQQALTAEGNDILVSASAGAGKTTILVDRILRKLLAGQEIDQLLVVTFTEAAAREMKQRLQQRIQEQSLASEDNNLKQHLNKQLAKIPTAYISTLHAFCLRVIRKFYYLIDLDPMFRLLSDDNERYLLQERAWDKVKQHYYKAKDEQFLVLENNFTNSKVTADTPLAELVYRLADFALTNPQPEVWLSQLPDMYKVTTEVSQAKFYQDSFLPMLEQQLRYVKLQLNEMQQQIATFEELVNYQTSVDQLEQQIQDLLVQYKHCSWDELRALFKQLTKISGRVKPKTAAEIVQPLKDCKENISKVIQDWQYKFFVLDNKQWVAILQDSAALVTKLVAVEQRFLHVFRQEKQHQHCLDFNDLEQYTLQIFRTKKDNQFLARSYYQQQFTEILVDEYQDTNPLQEAIIQQFKSTQPGNLFMVGDVKQSIYGFRQAAPFLFTNKYQAMQKDPNAGQLINLSDNFRSSTNVIQTVNEIFTRVMDQRIGDIDYTGATKLIASVAFSEQLDTQTEILFYQNDDSAKSQISNEQAQIRLIILRIQQLIASDYQVYDAHFKQMRTLKYSDIAILTRVKNLNNDLVEQFNKAQIPIIVHDTANYFQTTEIQIMLSMLKIIDNPRQDIPLVAVLRSSMVGLDENELAYLRINHRTGDYYDALTSYLANSEYNQKNEFAQRLTHKVTDFVAQLQEFRSAATKISIAELIWQIFLKTGFLSYVQGMPNGKQRVANLHALYQRAEQFEQMEFKGLFQFIRFIDHIQENNKDLAQPIVYNPQSNEVNVMTIHGSKGLEFPLVFLLNIDHNFNNEDLKKPYLLDTRSGIGIKYLDDYRRISYETLPLAALKATKKNQVLSEELRLLYVALTRAQQKLILVGSLKQPLPESFDQWQLATAQQEKTVLDIGLRAHFRSFQDVMQPIISLNGRLQETKIIATKNSPFDFLVQSFKGEEIQLTPPNIVESFANSSIDSPLFVKTAKQILNLDYPYQEATKTTAYQSVSEIKHLFSDPDDRNLPQLHSDNEKGQRYILPNFKRPKFLTQDKKQVSATDIGSATHLLLQKITLKHCPTVTDFQQLAQELVKSDILSPVVAEQINYADLATFFTTNLGQNILQHQDTLQREWTFSMLLPAQKIFQASNYHTQDRILVHGIIDGLFIDQQQHITIFDYKTDYIDLKKEQGKHSLAQAVHNYSGQLKLYQQAAEQILQHPVQQQFLCMLSVNEVVKVN</sequence>
<proteinExistence type="inferred from homology"/>
<feature type="domain" description="UvrD-like helicase C-terminal" evidence="17">
    <location>
        <begin position="497"/>
        <end position="789"/>
    </location>
</feature>
<dbReference type="PANTHER" id="PTHR11070">
    <property type="entry name" value="UVRD / RECB / PCRA DNA HELICASE FAMILY MEMBER"/>
    <property type="match status" value="1"/>
</dbReference>
<evidence type="ECO:0000256" key="3">
    <source>
        <dbReference type="ARBA" id="ARBA00022763"/>
    </source>
</evidence>
<protein>
    <recommendedName>
        <fullName evidence="13">ATP-dependent helicase/nuclease subunit A</fullName>
        <ecNumber evidence="13">3.1.-.-</ecNumber>
        <ecNumber evidence="13">5.6.2.4</ecNumber>
    </recommendedName>
    <alternativeName>
        <fullName evidence="13">ATP-dependent helicase/nuclease AddA</fullName>
    </alternativeName>
    <alternativeName>
        <fullName evidence="13">DNA 3'-5' helicase AddA</fullName>
    </alternativeName>
</protein>
<dbReference type="InterPro" id="IPR027417">
    <property type="entry name" value="P-loop_NTPase"/>
</dbReference>
<evidence type="ECO:0000313" key="18">
    <source>
        <dbReference type="EMBL" id="UQS83561.1"/>
    </source>
</evidence>
<dbReference type="Proteomes" id="UP000831947">
    <property type="component" value="Chromosome"/>
</dbReference>
<dbReference type="SUPFAM" id="SSF52980">
    <property type="entry name" value="Restriction endonuclease-like"/>
    <property type="match status" value="1"/>
</dbReference>
<keyword evidence="8 13" id="KW-0238">DNA-binding</keyword>
<keyword evidence="15" id="KW-0175">Coiled coil</keyword>
<dbReference type="InterPro" id="IPR038726">
    <property type="entry name" value="PDDEXK_AddAB-type"/>
</dbReference>
<evidence type="ECO:0000256" key="7">
    <source>
        <dbReference type="ARBA" id="ARBA00022840"/>
    </source>
</evidence>
<name>A0ABY4PCY9_9LACO</name>
<evidence type="ECO:0000259" key="16">
    <source>
        <dbReference type="PROSITE" id="PS51198"/>
    </source>
</evidence>
<dbReference type="HAMAP" id="MF_01451">
    <property type="entry name" value="AddA"/>
    <property type="match status" value="1"/>
</dbReference>
<evidence type="ECO:0000256" key="10">
    <source>
        <dbReference type="ARBA" id="ARBA00023235"/>
    </source>
</evidence>
<evidence type="ECO:0000256" key="1">
    <source>
        <dbReference type="ARBA" id="ARBA00022722"/>
    </source>
</evidence>
<dbReference type="InterPro" id="IPR014017">
    <property type="entry name" value="DNA_helicase_UvrD-like_C"/>
</dbReference>
<evidence type="ECO:0000256" key="14">
    <source>
        <dbReference type="PROSITE-ProRule" id="PRU00560"/>
    </source>
</evidence>
<evidence type="ECO:0000256" key="4">
    <source>
        <dbReference type="ARBA" id="ARBA00022801"/>
    </source>
</evidence>
<dbReference type="Gene3D" id="3.40.50.300">
    <property type="entry name" value="P-loop containing nucleotide triphosphate hydrolases"/>
    <property type="match status" value="4"/>
</dbReference>
<keyword evidence="19" id="KW-1185">Reference proteome</keyword>
<dbReference type="InterPro" id="IPR011604">
    <property type="entry name" value="PDDEXK-like_dom_sf"/>
</dbReference>